<dbReference type="Pfam" id="PF01890">
    <property type="entry name" value="CbiG_C"/>
    <property type="match status" value="1"/>
</dbReference>
<dbReference type="GO" id="GO:0009236">
    <property type="term" value="P:cobalamin biosynthetic process"/>
    <property type="evidence" value="ECO:0007669"/>
    <property type="project" value="InterPro"/>
</dbReference>
<name>A0A6I6SN72_9GAMM</name>
<evidence type="ECO:0000313" key="2">
    <source>
        <dbReference type="EMBL" id="QHC50691.1"/>
    </source>
</evidence>
<dbReference type="SUPFAM" id="SSF159664">
    <property type="entry name" value="CobE/GbiG C-terminal domain-like"/>
    <property type="match status" value="1"/>
</dbReference>
<dbReference type="KEGG" id="htx:EKK97_15410"/>
<dbReference type="InterPro" id="IPR036518">
    <property type="entry name" value="CobE/GbiG_C_sf"/>
</dbReference>
<sequence length="133" mass="13472">MTAASNDMRVVGFGFRRAAPLASLADLLAQLEARYGPVDRLAAAASKQALVQALGRARGLAVICVEDETLPSVATLTHSRHSLTARGTGSVAEAIALLAAGPGATLLAPRLVSADRMATAALARASLPPGEST</sequence>
<organism evidence="2 3">
    <name type="scientific">Billgrantia tianxiuensis</name>
    <dbReference type="NCBI Taxonomy" id="2497861"/>
    <lineage>
        <taxon>Bacteria</taxon>
        <taxon>Pseudomonadati</taxon>
        <taxon>Pseudomonadota</taxon>
        <taxon>Gammaproteobacteria</taxon>
        <taxon>Oceanospirillales</taxon>
        <taxon>Halomonadaceae</taxon>
        <taxon>Billgrantia</taxon>
    </lineage>
</organism>
<dbReference type="RefSeq" id="WP_159553188.1">
    <property type="nucleotide sequence ID" value="NZ_CP035042.1"/>
</dbReference>
<dbReference type="OrthoDB" id="6370669at2"/>
<dbReference type="Proteomes" id="UP000464013">
    <property type="component" value="Chromosome"/>
</dbReference>
<evidence type="ECO:0000259" key="1">
    <source>
        <dbReference type="Pfam" id="PF01890"/>
    </source>
</evidence>
<gene>
    <name evidence="2" type="ORF">EKK97_15410</name>
</gene>
<dbReference type="EMBL" id="CP035042">
    <property type="protein sequence ID" value="QHC50691.1"/>
    <property type="molecule type" value="Genomic_DNA"/>
</dbReference>
<proteinExistence type="predicted"/>
<reference evidence="2 3" key="1">
    <citation type="submission" date="2019-01" db="EMBL/GenBank/DDBJ databases">
        <title>Complete genome of a denitifying bacterium Halomons sp. BC-M4-5.</title>
        <authorList>
            <person name="Wang L."/>
            <person name="Shao Z."/>
        </authorList>
    </citation>
    <scope>NUCLEOTIDE SEQUENCE [LARGE SCALE GENOMIC DNA]</scope>
    <source>
        <strain evidence="2 3">BC-M4-5</strain>
    </source>
</reference>
<protein>
    <submittedName>
        <fullName evidence="2">Cobalamin biosynthesis protein</fullName>
    </submittedName>
</protein>
<dbReference type="InterPro" id="IPR002750">
    <property type="entry name" value="CobE/GbiG_C"/>
</dbReference>
<dbReference type="AlphaFoldDB" id="A0A6I6SN72"/>
<keyword evidence="3" id="KW-1185">Reference proteome</keyword>
<feature type="domain" description="CobE/GbiG C-terminal" evidence="1">
    <location>
        <begin position="10"/>
        <end position="123"/>
    </location>
</feature>
<accession>A0A6I6SN72</accession>
<dbReference type="Gene3D" id="3.30.420.180">
    <property type="entry name" value="CobE/GbiG C-terminal domain"/>
    <property type="match status" value="1"/>
</dbReference>
<evidence type="ECO:0000313" key="3">
    <source>
        <dbReference type="Proteomes" id="UP000464013"/>
    </source>
</evidence>